<reference evidence="1" key="1">
    <citation type="submission" date="2020-04" db="EMBL/GenBank/DDBJ databases">
        <authorList>
            <person name="Zhang T."/>
        </authorList>
    </citation>
    <scope>NUCLEOTIDE SEQUENCE</scope>
    <source>
        <strain evidence="1">HKST-UBA01</strain>
    </source>
</reference>
<evidence type="ECO:0000313" key="1">
    <source>
        <dbReference type="EMBL" id="MCA9390157.1"/>
    </source>
</evidence>
<reference evidence="1" key="2">
    <citation type="journal article" date="2021" name="Microbiome">
        <title>Successional dynamics and alternative stable states in a saline activated sludge microbial community over 9 years.</title>
        <authorList>
            <person name="Wang Y."/>
            <person name="Ye J."/>
            <person name="Ju F."/>
            <person name="Liu L."/>
            <person name="Boyd J.A."/>
            <person name="Deng Y."/>
            <person name="Parks D.H."/>
            <person name="Jiang X."/>
            <person name="Yin X."/>
            <person name="Woodcroft B.J."/>
            <person name="Tyson G.W."/>
            <person name="Hugenholtz P."/>
            <person name="Polz M.F."/>
            <person name="Zhang T."/>
        </authorList>
    </citation>
    <scope>NUCLEOTIDE SEQUENCE</scope>
    <source>
        <strain evidence="1">HKST-UBA01</strain>
    </source>
</reference>
<sequence length="165" mass="18156">MSLKDIPETIKGYVQWLNGDAETAFISGFLLGVRLGRVLATKEISGEWTTGLNWLASQTYMGDMRQNGMPLRDFQAGLMNGSGHVISLPAEAFPHPELMVGETGFRYAEGIFAGVDAIFQDGMSHFINGLGYTREAGPPAYQHWIKTQEELVAALMTEVEQAQQN</sequence>
<proteinExistence type="predicted"/>
<accession>A0A955LH17</accession>
<name>A0A955LH17_UNCKA</name>
<protein>
    <submittedName>
        <fullName evidence="1">Uncharacterized protein</fullName>
    </submittedName>
</protein>
<dbReference type="Proteomes" id="UP000701698">
    <property type="component" value="Unassembled WGS sequence"/>
</dbReference>
<comment type="caution">
    <text evidence="1">The sequence shown here is derived from an EMBL/GenBank/DDBJ whole genome shotgun (WGS) entry which is preliminary data.</text>
</comment>
<gene>
    <name evidence="1" type="ORF">KC571_02030</name>
</gene>
<organism evidence="1 2">
    <name type="scientific">candidate division WWE3 bacterium</name>
    <dbReference type="NCBI Taxonomy" id="2053526"/>
    <lineage>
        <taxon>Bacteria</taxon>
        <taxon>Katanobacteria</taxon>
    </lineage>
</organism>
<dbReference type="EMBL" id="JAGQKX010000039">
    <property type="protein sequence ID" value="MCA9390157.1"/>
    <property type="molecule type" value="Genomic_DNA"/>
</dbReference>
<dbReference type="AlphaFoldDB" id="A0A955LH17"/>
<evidence type="ECO:0000313" key="2">
    <source>
        <dbReference type="Proteomes" id="UP000701698"/>
    </source>
</evidence>